<dbReference type="EMBL" id="CP063356">
    <property type="protein sequence ID" value="QOY36034.1"/>
    <property type="molecule type" value="Genomic_DNA"/>
</dbReference>
<dbReference type="EMBL" id="LQXD01000010">
    <property type="protein sequence ID" value="OIJ22995.1"/>
    <property type="molecule type" value="Genomic_DNA"/>
</dbReference>
<dbReference type="PROSITE" id="PS51257">
    <property type="entry name" value="PROKAR_LIPOPROTEIN"/>
    <property type="match status" value="1"/>
</dbReference>
<feature type="region of interest" description="Disordered" evidence="1">
    <location>
        <begin position="26"/>
        <end position="60"/>
    </location>
</feature>
<gene>
    <name evidence="4" type="ORF">AWH56_025905</name>
    <name evidence="3" type="ORF">AWH56_03405</name>
</gene>
<feature type="chain" id="PRO_5038296505" evidence="2">
    <location>
        <begin position="21"/>
        <end position="356"/>
    </location>
</feature>
<organism evidence="3 5">
    <name type="scientific">Anaerobacillus isosaccharinicus</name>
    <dbReference type="NCBI Taxonomy" id="1532552"/>
    <lineage>
        <taxon>Bacteria</taxon>
        <taxon>Bacillati</taxon>
        <taxon>Bacillota</taxon>
        <taxon>Bacilli</taxon>
        <taxon>Bacillales</taxon>
        <taxon>Bacillaceae</taxon>
        <taxon>Anaerobacillus</taxon>
    </lineage>
</organism>
<dbReference type="PANTHER" id="PTHR42941">
    <property type="entry name" value="SLL1037 PROTEIN"/>
    <property type="match status" value="1"/>
</dbReference>
<dbReference type="PANTHER" id="PTHR42941:SF1">
    <property type="entry name" value="SLL1037 PROTEIN"/>
    <property type="match status" value="1"/>
</dbReference>
<keyword evidence="5" id="KW-1185">Reference proteome</keyword>
<dbReference type="Pfam" id="PF16868">
    <property type="entry name" value="NMT1_3"/>
    <property type="match status" value="1"/>
</dbReference>
<dbReference type="InterPro" id="IPR011852">
    <property type="entry name" value="TRAP_TAXI"/>
</dbReference>
<evidence type="ECO:0000313" key="5">
    <source>
        <dbReference type="Proteomes" id="UP000180175"/>
    </source>
</evidence>
<dbReference type="NCBIfam" id="TIGR02122">
    <property type="entry name" value="TRAP_TAXI"/>
    <property type="match status" value="1"/>
</dbReference>
<dbReference type="Proteomes" id="UP000180175">
    <property type="component" value="Chromosome"/>
</dbReference>
<dbReference type="OrthoDB" id="9776669at2"/>
<dbReference type="SUPFAM" id="SSF53850">
    <property type="entry name" value="Periplasmic binding protein-like II"/>
    <property type="match status" value="1"/>
</dbReference>
<name>A0A1S2MGX6_9BACI</name>
<evidence type="ECO:0000313" key="3">
    <source>
        <dbReference type="EMBL" id="OIJ22995.1"/>
    </source>
</evidence>
<keyword evidence="2" id="KW-0732">Signal</keyword>
<reference evidence="4" key="4">
    <citation type="submission" date="2020-10" db="EMBL/GenBank/DDBJ databases">
        <authorList>
            <person name="Bassil N.M."/>
            <person name="Lloyd J.R."/>
        </authorList>
    </citation>
    <scope>NUCLEOTIDE SEQUENCE</scope>
    <source>
        <strain evidence="4">NB2006</strain>
    </source>
</reference>
<dbReference type="Gene3D" id="3.40.190.10">
    <property type="entry name" value="Periplasmic binding protein-like II"/>
    <property type="match status" value="2"/>
</dbReference>
<dbReference type="RefSeq" id="WP_071315808.1">
    <property type="nucleotide sequence ID" value="NZ_CP063356.2"/>
</dbReference>
<feature type="signal peptide" evidence="2">
    <location>
        <begin position="1"/>
        <end position="20"/>
    </location>
</feature>
<sequence>MKKFKRALFTAVAGMSLLFAAACGSGETTSSGGSQPAPDNNAEEKKDEGKEDKPAEKSANYPSTVVIGTASQGGLYYIYGSGLGELLNKELGITSNVEVSGGPVHNMQLVQNKDYDIGLVTLGPAYEGFMGEGDWTGGQKLDDVRIAFPMYTTPFHWWSVDLDVKSIDDIKGKRNVGVGPAGGTSGTYLPIIHDLLGLDARAVQAGASDMVSQQMDGQLDVIGFAAGVPIPAVQEVLAQRDVNLFGISGTQRDQVIERLPYFEKFTIPGGTYEQIQEDIETIAMFNFGIVHKDADEQFVYDLVKAYHDNNDFMVSTARAALEAMPEAILNNTVVPLHPGAIRYYEEIGLTIPDSVK</sequence>
<protein>
    <submittedName>
        <fullName evidence="3 4">TRAP transporter</fullName>
    </submittedName>
</protein>
<evidence type="ECO:0000256" key="1">
    <source>
        <dbReference type="SAM" id="MobiDB-lite"/>
    </source>
</evidence>
<dbReference type="KEGG" id="aia:AWH56_025905"/>
<evidence type="ECO:0000313" key="4">
    <source>
        <dbReference type="EMBL" id="QOY36034.1"/>
    </source>
</evidence>
<accession>A0A1S2MGX6</accession>
<evidence type="ECO:0000256" key="2">
    <source>
        <dbReference type="SAM" id="SignalP"/>
    </source>
</evidence>
<reference evidence="4 5" key="2">
    <citation type="journal article" date="2017" name="Genome Announc.">
        <title>Draft Genome Sequences of Four Alkaliphilic Bacteria Belonging to the Anaerobacillus Genus.</title>
        <authorList>
            <person name="Bassil N.M."/>
            <person name="Lloyd J.R."/>
        </authorList>
    </citation>
    <scope>NUCLEOTIDE SEQUENCE [LARGE SCALE GENOMIC DNA]</scope>
    <source>
        <strain evidence="4 5">NB2006</strain>
    </source>
</reference>
<reference evidence="4 5" key="3">
    <citation type="journal article" date="2019" name="Int. J. Syst. Evol. Microbiol.">
        <title>Anaerobacillus isosaccharinicus sp. nov., an alkaliphilic bacterium which degrades isosaccharinic acid.</title>
        <authorList>
            <person name="Bassil N.M."/>
            <person name="Lloyd J.R."/>
        </authorList>
    </citation>
    <scope>NUCLEOTIDE SEQUENCE [LARGE SCALE GENOMIC DNA]</scope>
    <source>
        <strain evidence="4 5">NB2006</strain>
    </source>
</reference>
<proteinExistence type="predicted"/>
<dbReference type="AlphaFoldDB" id="A0A1S2MGX6"/>
<reference evidence="3 5" key="1">
    <citation type="submission" date="2016-10" db="EMBL/GenBank/DDBJ databases">
        <title>Draft genome sequences of four alkaliphilic bacteria belonging to the Anaerobacillus genus.</title>
        <authorList>
            <person name="Bassil N.M."/>
            <person name="Lloyd J.R."/>
        </authorList>
    </citation>
    <scope>NUCLEOTIDE SEQUENCE [LARGE SCALE GENOMIC DNA]</scope>
    <source>
        <strain evidence="3 5">NB2006</strain>
    </source>
</reference>
<feature type="compositionally biased region" description="Basic and acidic residues" evidence="1">
    <location>
        <begin position="42"/>
        <end position="56"/>
    </location>
</feature>